<dbReference type="Proteomes" id="UP000233220">
    <property type="component" value="Unplaced"/>
</dbReference>
<keyword evidence="9" id="KW-0723">Serine/threonine-protein kinase</keyword>
<evidence type="ECO:0000256" key="23">
    <source>
        <dbReference type="PROSITE-ProRule" id="PRU10141"/>
    </source>
</evidence>
<dbReference type="InterPro" id="IPR000719">
    <property type="entry name" value="Prot_kinase_dom"/>
</dbReference>
<dbReference type="EC" id="2.7.11.1" evidence="6"/>
<dbReference type="GO" id="GO:0048598">
    <property type="term" value="P:embryonic morphogenesis"/>
    <property type="evidence" value="ECO:0007669"/>
    <property type="project" value="TreeGrafter"/>
</dbReference>
<dbReference type="PANTHER" id="PTHR22988:SF33">
    <property type="entry name" value="RHO-ASSOCIATED PROTEIN KINASE 1"/>
    <property type="match status" value="1"/>
</dbReference>
<sequence>MSTGDSFETRFEKIYNLLRDPKSEANSDCLLDGLDALVYDLDFFALRKNKNIDNFLSRYKDTINKIRDLRMKAEDYEVVKVIGRGAFGEVQLVRHKSTRKVYAMKLLSKFEMIKRSDSAFFWEERDIMAFANSPWVVQHFYAFQDDRYLYMVMEYMPGGDLVNLKNNYDVPEKWARFYTAEVVFALDAIHSMGFIHRDVKPDNMLLDKSGHLKLADFGTCMKMNKEGMVRCDTAVGTPDCISPEVLKSQGGDGYYERECDWWSVGVFLYEMLVGDTPFYADSLVGTYSKSMNHKNSLTFPDDNDISKEAKKSYLEVRLGRNGVEEIKRHLFFKNDQWACETLRDTVAPVVPNLSSDIDTSNFDDLEEDKGEEETFPIPKAFVGNQPPFVGILIFSNPNDNRTSSNADKSLQESLQKTIYKLKEQLHNEMQLKDEMEQKCQTLNIKLDKIMKELDEEGNQRRNLESTVSQIEKEKMLLQHRINEYQRKAEQENEKRRNVENEVSTLKDQLEDLKKVSQNSQLANEKLSQLQKQLEEANDLLRTESDTAARLRKRHTEMSKSISQLESLNRELQERNRILENSKSQTDKDYYQLQAILEAERRDRSHDSEMIGDLQARITSLQEEVKHLKHNLEKVEGERKEAQDMLNHSEKEKNNLEIDLNYKLKSLQQRLEQEVNEHKITKARLTDKHQSIEEAMSVAMCEMEKKLKEEREAREKAENRVVQVEKQCSMLDVDLKQSQQKLEHLTGNKERMEDEVKNLTLQLEQESNKRLLQNELKTQAFEADNLKGLEKQMKQEINTLLEAKRLLDFELAQLTKQYRGNEGQMWELQDQLEAEQYFLTFYKTQVKELKEEIEEKNRENLKKIQELQNEKETLATRLDLAETKAESEQLARGLLEEQYFELTQESKKAASRNRQEITDKDHTLAEIMNRKDFKIDRKKANTQDLRKKEKENRKLQLELNQEREKFNQMVVKHQKELNDMQAQLVEECAHRNELQMQLASKESDIEQLRTKLLDLSILQVLLVFLVLMKLMETSQSQELKVGFQYQIEEILNDMAGRNSMLW</sequence>
<dbReference type="CDD" id="cd11639">
    <property type="entry name" value="HR1_ROCK1"/>
    <property type="match status" value="1"/>
</dbReference>
<dbReference type="SUPFAM" id="SSF56112">
    <property type="entry name" value="Protein kinase-like (PK-like)"/>
    <property type="match status" value="1"/>
</dbReference>
<dbReference type="CDD" id="cd22250">
    <property type="entry name" value="ROCK_SBD"/>
    <property type="match status" value="1"/>
</dbReference>
<dbReference type="PROSITE" id="PS00107">
    <property type="entry name" value="PROTEIN_KINASE_ATP"/>
    <property type="match status" value="1"/>
</dbReference>
<protein>
    <recommendedName>
        <fullName evidence="6">non-specific serine/threonine protein kinase</fullName>
        <ecNumber evidence="6">2.7.11.1</ecNumber>
    </recommendedName>
</protein>
<keyword evidence="7" id="KW-1003">Cell membrane</keyword>
<dbReference type="PROSITE" id="PS51860">
    <property type="entry name" value="REM_1"/>
    <property type="match status" value="1"/>
</dbReference>
<dbReference type="InterPro" id="IPR008271">
    <property type="entry name" value="Ser/Thr_kinase_AS"/>
</dbReference>
<dbReference type="FunFam" id="1.10.510.10:FF:000047">
    <property type="entry name" value="Rho-associated protein kinase 1"/>
    <property type="match status" value="1"/>
</dbReference>
<keyword evidence="20" id="KW-0472">Membrane</keyword>
<dbReference type="Pfam" id="PF00069">
    <property type="entry name" value="Pkinase"/>
    <property type="match status" value="1"/>
</dbReference>
<evidence type="ECO:0000256" key="22">
    <source>
        <dbReference type="PROSITE-ProRule" id="PRU01207"/>
    </source>
</evidence>
<dbReference type="GeneTree" id="ENSGT01030000234517"/>
<dbReference type="FunFam" id="3.30.200.20:FF:000072">
    <property type="entry name" value="Rho-associated protein kinase 2"/>
    <property type="match status" value="1"/>
</dbReference>
<keyword evidence="10" id="KW-0597">Phosphoprotein</keyword>
<dbReference type="GO" id="GO:0007266">
    <property type="term" value="P:Rho protein signal transduction"/>
    <property type="evidence" value="ECO:0007669"/>
    <property type="project" value="InterPro"/>
</dbReference>
<evidence type="ECO:0000256" key="9">
    <source>
        <dbReference type="ARBA" id="ARBA00022527"/>
    </source>
</evidence>
<evidence type="ECO:0000259" key="26">
    <source>
        <dbReference type="PROSITE" id="PS51285"/>
    </source>
</evidence>
<dbReference type="SUPFAM" id="SSF90257">
    <property type="entry name" value="Myosin rod fragments"/>
    <property type="match status" value="1"/>
</dbReference>
<keyword evidence="17 23" id="KW-0067">ATP-binding</keyword>
<dbReference type="GO" id="GO:0008270">
    <property type="term" value="F:zinc ion binding"/>
    <property type="evidence" value="ECO:0007669"/>
    <property type="project" value="UniProtKB-KW"/>
</dbReference>
<evidence type="ECO:0000256" key="8">
    <source>
        <dbReference type="ARBA" id="ARBA00022490"/>
    </source>
</evidence>
<reference evidence="28" key="2">
    <citation type="submission" date="2025-09" db="UniProtKB">
        <authorList>
            <consortium name="Ensembl"/>
        </authorList>
    </citation>
    <scope>IDENTIFICATION</scope>
</reference>
<keyword evidence="18" id="KW-0460">Magnesium</keyword>
<feature type="domain" description="REM-1" evidence="27">
    <location>
        <begin position="465"/>
        <end position="542"/>
    </location>
</feature>
<dbReference type="GO" id="GO:1901888">
    <property type="term" value="P:regulation of cell junction assembly"/>
    <property type="evidence" value="ECO:0007669"/>
    <property type="project" value="TreeGrafter"/>
</dbReference>
<dbReference type="SMART" id="SM00220">
    <property type="entry name" value="S_TKc"/>
    <property type="match status" value="1"/>
</dbReference>
<feature type="binding site" evidence="23">
    <location>
        <position position="105"/>
    </location>
    <ligand>
        <name>ATP</name>
        <dbReference type="ChEBI" id="CHEBI:30616"/>
    </ligand>
</feature>
<dbReference type="InterPro" id="IPR011072">
    <property type="entry name" value="HR1_rho-bd"/>
</dbReference>
<dbReference type="GO" id="GO:0010494">
    <property type="term" value="C:cytoplasmic stress granule"/>
    <property type="evidence" value="ECO:0007669"/>
    <property type="project" value="TreeGrafter"/>
</dbReference>
<dbReference type="InterPro" id="IPR050839">
    <property type="entry name" value="Rho-assoc_Ser/Thr_Kinase"/>
</dbReference>
<evidence type="ECO:0000259" key="25">
    <source>
        <dbReference type="PROSITE" id="PS50011"/>
    </source>
</evidence>
<dbReference type="GO" id="GO:0031032">
    <property type="term" value="P:actomyosin structure organization"/>
    <property type="evidence" value="ECO:0007669"/>
    <property type="project" value="TreeGrafter"/>
</dbReference>
<evidence type="ECO:0000256" key="21">
    <source>
        <dbReference type="ARBA" id="ARBA00023212"/>
    </source>
</evidence>
<dbReference type="STRING" id="39432.ENSSBOP00000003528"/>
<evidence type="ECO:0000256" key="15">
    <source>
        <dbReference type="ARBA" id="ARBA00022777"/>
    </source>
</evidence>
<keyword evidence="8" id="KW-0963">Cytoplasm</keyword>
<evidence type="ECO:0000256" key="1">
    <source>
        <dbReference type="ARBA" id="ARBA00001946"/>
    </source>
</evidence>
<dbReference type="PANTHER" id="PTHR22988">
    <property type="entry name" value="MYOTONIC DYSTROPHY S/T KINASE-RELATED"/>
    <property type="match status" value="1"/>
</dbReference>
<evidence type="ECO:0000256" key="14">
    <source>
        <dbReference type="ARBA" id="ARBA00022771"/>
    </source>
</evidence>
<dbReference type="InterPro" id="IPR017441">
    <property type="entry name" value="Protein_kinase_ATP_BS"/>
</dbReference>
<dbReference type="Gene3D" id="3.30.200.20">
    <property type="entry name" value="Phosphorylase Kinase, domain 1"/>
    <property type="match status" value="1"/>
</dbReference>
<dbReference type="GO" id="GO:0005524">
    <property type="term" value="F:ATP binding"/>
    <property type="evidence" value="ECO:0007669"/>
    <property type="project" value="UniProtKB-UniRule"/>
</dbReference>
<dbReference type="InterPro" id="IPR000961">
    <property type="entry name" value="AGC-kinase_C"/>
</dbReference>
<organism evidence="28 29">
    <name type="scientific">Saimiri boliviensis boliviensis</name>
    <name type="common">Bolivian squirrel monkey</name>
    <dbReference type="NCBI Taxonomy" id="39432"/>
    <lineage>
        <taxon>Eukaryota</taxon>
        <taxon>Metazoa</taxon>
        <taxon>Chordata</taxon>
        <taxon>Craniata</taxon>
        <taxon>Vertebrata</taxon>
        <taxon>Euteleostomi</taxon>
        <taxon>Mammalia</taxon>
        <taxon>Eutheria</taxon>
        <taxon>Euarchontoglires</taxon>
        <taxon>Primates</taxon>
        <taxon>Haplorrhini</taxon>
        <taxon>Platyrrhini</taxon>
        <taxon>Cebidae</taxon>
        <taxon>Saimiriinae</taxon>
        <taxon>Saimiri</taxon>
    </lineage>
</organism>
<evidence type="ECO:0000256" key="11">
    <source>
        <dbReference type="ARBA" id="ARBA00022679"/>
    </source>
</evidence>
<evidence type="ECO:0000259" key="27">
    <source>
        <dbReference type="PROSITE" id="PS51860"/>
    </source>
</evidence>
<dbReference type="GO" id="GO:0005856">
    <property type="term" value="C:cytoskeleton"/>
    <property type="evidence" value="ECO:0007669"/>
    <property type="project" value="UniProtKB-SubCell"/>
</dbReference>
<dbReference type="GO" id="GO:0012505">
    <property type="term" value="C:endomembrane system"/>
    <property type="evidence" value="ECO:0007669"/>
    <property type="project" value="UniProtKB-SubCell"/>
</dbReference>
<dbReference type="FunFam" id="1.20.5.340:FF:000023">
    <property type="entry name" value="Rho-associated protein kinase 1"/>
    <property type="match status" value="1"/>
</dbReference>
<dbReference type="GO" id="GO:0072518">
    <property type="term" value="F:Rho-dependent protein serine/threonine kinase activity"/>
    <property type="evidence" value="ECO:0007669"/>
    <property type="project" value="TreeGrafter"/>
</dbReference>
<evidence type="ECO:0000256" key="6">
    <source>
        <dbReference type="ARBA" id="ARBA00012513"/>
    </source>
</evidence>
<dbReference type="FunFam" id="3.30.200.20:FF:001759">
    <property type="entry name" value="Rho-associated, coiled-coil-containing protein kinase 2b"/>
    <property type="match status" value="1"/>
</dbReference>
<keyword evidence="21" id="KW-0206">Cytoskeleton</keyword>
<feature type="domain" description="Protein kinase" evidence="25">
    <location>
        <begin position="76"/>
        <end position="332"/>
    </location>
</feature>
<evidence type="ECO:0000256" key="4">
    <source>
        <dbReference type="ARBA" id="ARBA00004245"/>
    </source>
</evidence>
<dbReference type="PROSITE" id="PS50011">
    <property type="entry name" value="PROTEIN_KINASE_DOM"/>
    <property type="match status" value="1"/>
</dbReference>
<comment type="similarity">
    <text evidence="5">Belongs to the protein kinase superfamily. AGC Ser/Thr protein kinase family.</text>
</comment>
<keyword evidence="13 23" id="KW-0547">Nucleotide-binding</keyword>
<evidence type="ECO:0000256" key="5">
    <source>
        <dbReference type="ARBA" id="ARBA00009903"/>
    </source>
</evidence>
<dbReference type="OMA" id="TQHFNNQ"/>
<dbReference type="PROSITE" id="PS51285">
    <property type="entry name" value="AGC_KINASE_CTER"/>
    <property type="match status" value="1"/>
</dbReference>
<feature type="coiled-coil region" evidence="24">
    <location>
        <begin position="418"/>
        <end position="805"/>
    </location>
</feature>
<keyword evidence="29" id="KW-1185">Reference proteome</keyword>
<name>A0A2K6S839_SAIBB</name>
<dbReference type="GO" id="GO:0031267">
    <property type="term" value="F:small GTPase binding"/>
    <property type="evidence" value="ECO:0007669"/>
    <property type="project" value="InterPro"/>
</dbReference>
<evidence type="ECO:0000256" key="18">
    <source>
        <dbReference type="ARBA" id="ARBA00022842"/>
    </source>
</evidence>
<evidence type="ECO:0000256" key="2">
    <source>
        <dbReference type="ARBA" id="ARBA00004184"/>
    </source>
</evidence>
<keyword evidence="19 22" id="KW-0175">Coiled coil</keyword>
<reference evidence="28" key="1">
    <citation type="submission" date="2025-08" db="UniProtKB">
        <authorList>
            <consortium name="Ensembl"/>
        </authorList>
    </citation>
    <scope>IDENTIFICATION</scope>
</reference>
<keyword evidence="16" id="KW-0862">Zinc</keyword>
<evidence type="ECO:0000256" key="20">
    <source>
        <dbReference type="ARBA" id="ARBA00023136"/>
    </source>
</evidence>
<keyword evidence="15" id="KW-0418">Kinase</keyword>
<dbReference type="Ensembl" id="ENSSBOT00000018666.1">
    <property type="protein sequence ID" value="ENSSBOP00000003528.1"/>
    <property type="gene ID" value="ENSSBOG00000017016.1"/>
</dbReference>
<keyword evidence="14" id="KW-0863">Zinc-finger</keyword>
<feature type="domain" description="AGC-kinase C-terminal" evidence="26">
    <location>
        <begin position="333"/>
        <end position="403"/>
    </location>
</feature>
<proteinExistence type="inferred from homology"/>
<comment type="subcellular location">
    <subcellularLocation>
        <location evidence="3">Cell membrane</location>
    </subcellularLocation>
    <subcellularLocation>
        <location evidence="4">Cytoplasm</location>
        <location evidence="4">Cytoskeleton</location>
    </subcellularLocation>
    <subcellularLocation>
        <location evidence="2">Endomembrane system</location>
        <topology evidence="2">Peripheral membrane protein</topology>
    </subcellularLocation>
</comment>
<evidence type="ECO:0000256" key="10">
    <source>
        <dbReference type="ARBA" id="ARBA00022553"/>
    </source>
</evidence>
<dbReference type="Gene3D" id="1.10.510.10">
    <property type="entry name" value="Transferase(Phosphotransferase) domain 1"/>
    <property type="match status" value="1"/>
</dbReference>
<evidence type="ECO:0000256" key="13">
    <source>
        <dbReference type="ARBA" id="ARBA00022741"/>
    </source>
</evidence>
<dbReference type="GO" id="GO:0005886">
    <property type="term" value="C:plasma membrane"/>
    <property type="evidence" value="ECO:0007669"/>
    <property type="project" value="UniProtKB-SubCell"/>
</dbReference>
<evidence type="ECO:0000256" key="17">
    <source>
        <dbReference type="ARBA" id="ARBA00022840"/>
    </source>
</evidence>
<dbReference type="PROSITE" id="PS00108">
    <property type="entry name" value="PROTEIN_KINASE_ST"/>
    <property type="match status" value="1"/>
</dbReference>
<dbReference type="InterPro" id="IPR011009">
    <property type="entry name" value="Kinase-like_dom_sf"/>
</dbReference>
<dbReference type="GO" id="GO:0000281">
    <property type="term" value="P:mitotic cytokinesis"/>
    <property type="evidence" value="ECO:0007669"/>
    <property type="project" value="TreeGrafter"/>
</dbReference>
<evidence type="ECO:0000256" key="7">
    <source>
        <dbReference type="ARBA" id="ARBA00022475"/>
    </source>
</evidence>
<dbReference type="InterPro" id="IPR037310">
    <property type="entry name" value="ROCK1_HR1"/>
</dbReference>
<keyword evidence="11" id="KW-0808">Transferase</keyword>
<evidence type="ECO:0000256" key="24">
    <source>
        <dbReference type="SAM" id="Coils"/>
    </source>
</evidence>
<dbReference type="AlphaFoldDB" id="A0A2K6S839"/>
<dbReference type="Gene3D" id="1.20.5.340">
    <property type="match status" value="1"/>
</dbReference>
<comment type="cofactor">
    <cofactor evidence="1">
        <name>Mg(2+)</name>
        <dbReference type="ChEBI" id="CHEBI:18420"/>
    </cofactor>
</comment>
<evidence type="ECO:0000256" key="12">
    <source>
        <dbReference type="ARBA" id="ARBA00022723"/>
    </source>
</evidence>
<evidence type="ECO:0000313" key="29">
    <source>
        <dbReference type="Proteomes" id="UP000233220"/>
    </source>
</evidence>
<feature type="coiled-coil region" evidence="24">
    <location>
        <begin position="937"/>
        <end position="1010"/>
    </location>
</feature>
<feature type="coiled-coil region" evidence="24">
    <location>
        <begin position="838"/>
        <end position="883"/>
    </location>
</feature>
<evidence type="ECO:0000256" key="19">
    <source>
        <dbReference type="ARBA" id="ARBA00023054"/>
    </source>
</evidence>
<dbReference type="GO" id="GO:0030866">
    <property type="term" value="P:cortical actin cytoskeleton organization"/>
    <property type="evidence" value="ECO:0007669"/>
    <property type="project" value="TreeGrafter"/>
</dbReference>
<keyword evidence="12" id="KW-0479">Metal-binding</keyword>
<evidence type="ECO:0000256" key="3">
    <source>
        <dbReference type="ARBA" id="ARBA00004236"/>
    </source>
</evidence>
<evidence type="ECO:0000313" key="28">
    <source>
        <dbReference type="Ensembl" id="ENSSBOP00000003528.1"/>
    </source>
</evidence>
<accession>A0A2K6S839</accession>
<evidence type="ECO:0000256" key="16">
    <source>
        <dbReference type="ARBA" id="ARBA00022833"/>
    </source>
</evidence>